<evidence type="ECO:0000313" key="1">
    <source>
        <dbReference type="EMBL" id="OEJ82012.1"/>
    </source>
</evidence>
<gene>
    <name evidence="1" type="ORF">AWRI3579_g3640</name>
</gene>
<dbReference type="InParanoid" id="A0A1E5R545"/>
<dbReference type="GO" id="GO:0008080">
    <property type="term" value="F:N-acetyltransferase activity"/>
    <property type="evidence" value="ECO:0007669"/>
    <property type="project" value="TreeGrafter"/>
</dbReference>
<keyword evidence="2" id="KW-1185">Reference proteome</keyword>
<dbReference type="Proteomes" id="UP000095728">
    <property type="component" value="Unassembled WGS sequence"/>
</dbReference>
<keyword evidence="1" id="KW-0808">Transferase</keyword>
<sequence>MSTPSEISATCKQELAACNKFFYTRNCVDLSTNVAIGVRYNKLPSLPELYAALANLIESYPPLGLQVYAEGDADANCGGLDTTRTGLKPLPPRDIYAAQVSPIDFSAVVFLKESVDIQDKAAIDLFLGARFEYASLKKLLWKVFILKDNWLVFNYDHTLFDGISGISVHNHIISFLNRSEPMIDNPFDCSSKFAPRQITDSKNLNVINIYKPLEKTWSFAASRAIDTKIKPNIKYYFNAIVKKLSLNPLLLGRLNQFENSSKYVIQKNQFADNIFVLEIPQNNIMKLIKMGKDHGNISMNTLLCSLFAAATRGSFVLSEQSINFFFPVNARSIGNVPQDSIGIMIKGEEVVTPVLKNELFSSSSLDLSKFWEFASAIQSDMSYAINSPKGYQNFCLLNEADLLSLMKSKEGKPPTSVFGHSNLGVQFKENASRTAEKNHYSIIDALFYQSNVFSNCFTLSSISTLDSGLKTSIVYPNELKQEMETLISNVQKYLQQLLQAE</sequence>
<accession>A0A1E5R545</accession>
<protein>
    <submittedName>
        <fullName evidence="1">N-acetyltransferase SLI1</fullName>
    </submittedName>
</protein>
<dbReference type="OrthoDB" id="3972366at2759"/>
<dbReference type="PANTHER" id="PTHR28037">
    <property type="entry name" value="ALCOHOL O-ACETYLTRANSFERASE 1-RELATED"/>
    <property type="match status" value="1"/>
</dbReference>
<evidence type="ECO:0000313" key="2">
    <source>
        <dbReference type="Proteomes" id="UP000095728"/>
    </source>
</evidence>
<dbReference type="Pfam" id="PF07247">
    <property type="entry name" value="AATase"/>
    <property type="match status" value="1"/>
</dbReference>
<dbReference type="AlphaFoldDB" id="A0A1E5R545"/>
<dbReference type="EMBL" id="LPNM01000010">
    <property type="protein sequence ID" value="OEJ82012.1"/>
    <property type="molecule type" value="Genomic_DNA"/>
</dbReference>
<dbReference type="InterPro" id="IPR010828">
    <property type="entry name" value="Atf2/Sli1-like"/>
</dbReference>
<dbReference type="FunCoup" id="A0A1E5R545">
    <property type="interactions" value="12"/>
</dbReference>
<reference evidence="2" key="1">
    <citation type="journal article" date="2016" name="Genome Announc.">
        <title>Genome sequences of three species of Hanseniaspora isolated from spontaneous wine fermentations.</title>
        <authorList>
            <person name="Sternes P.R."/>
            <person name="Lee D."/>
            <person name="Kutyna D.R."/>
            <person name="Borneman A.R."/>
        </authorList>
    </citation>
    <scope>NUCLEOTIDE SEQUENCE [LARGE SCALE GENOMIC DNA]</scope>
    <source>
        <strain evidence="2">AWRI3579</strain>
    </source>
</reference>
<dbReference type="InterPro" id="IPR052058">
    <property type="entry name" value="Alcohol_O-acetyltransferase"/>
</dbReference>
<dbReference type="PANTHER" id="PTHR28037:SF1">
    <property type="entry name" value="ALCOHOL O-ACETYLTRANSFERASE 1-RELATED"/>
    <property type="match status" value="1"/>
</dbReference>
<proteinExistence type="predicted"/>
<name>A0A1E5R545_9ASCO</name>
<organism evidence="1 2">
    <name type="scientific">Hanseniaspora osmophila</name>
    <dbReference type="NCBI Taxonomy" id="56408"/>
    <lineage>
        <taxon>Eukaryota</taxon>
        <taxon>Fungi</taxon>
        <taxon>Dikarya</taxon>
        <taxon>Ascomycota</taxon>
        <taxon>Saccharomycotina</taxon>
        <taxon>Saccharomycetes</taxon>
        <taxon>Saccharomycodales</taxon>
        <taxon>Saccharomycodaceae</taxon>
        <taxon>Hanseniaspora</taxon>
    </lineage>
</organism>
<comment type="caution">
    <text evidence="1">The sequence shown here is derived from an EMBL/GenBank/DDBJ whole genome shotgun (WGS) entry which is preliminary data.</text>
</comment>